<evidence type="ECO:0000313" key="3">
    <source>
        <dbReference type="Proteomes" id="UP001652625"/>
    </source>
</evidence>
<dbReference type="InterPro" id="IPR002492">
    <property type="entry name" value="Transposase_Tc1-like"/>
</dbReference>
<dbReference type="RefSeq" id="XP_065658535.1">
    <property type="nucleotide sequence ID" value="XM_065802463.1"/>
</dbReference>
<evidence type="ECO:0000256" key="1">
    <source>
        <dbReference type="SAM" id="MobiDB-lite"/>
    </source>
</evidence>
<dbReference type="Gene3D" id="1.10.10.10">
    <property type="entry name" value="Winged helix-like DNA-binding domain superfamily/Winged helix DNA-binding domain"/>
    <property type="match status" value="1"/>
</dbReference>
<dbReference type="GeneID" id="136083056"/>
<feature type="region of interest" description="Disordered" evidence="1">
    <location>
        <begin position="50"/>
        <end position="69"/>
    </location>
</feature>
<protein>
    <submittedName>
        <fullName evidence="4">Uncharacterized protein LOC136083056</fullName>
    </submittedName>
</protein>
<dbReference type="InterPro" id="IPR036388">
    <property type="entry name" value="WH-like_DNA-bd_sf"/>
</dbReference>
<feature type="domain" description="Transposase Tc1-like" evidence="2">
    <location>
        <begin position="68"/>
        <end position="126"/>
    </location>
</feature>
<accession>A0ABM4CA37</accession>
<dbReference type="Pfam" id="PF01498">
    <property type="entry name" value="HTH_Tnp_Tc3_2"/>
    <property type="match status" value="1"/>
</dbReference>
<dbReference type="SUPFAM" id="SSF46689">
    <property type="entry name" value="Homeodomain-like"/>
    <property type="match status" value="1"/>
</dbReference>
<name>A0ABM4CA37_HYDVU</name>
<evidence type="ECO:0000313" key="4">
    <source>
        <dbReference type="RefSeq" id="XP_065658535.1"/>
    </source>
</evidence>
<organism evidence="3 4">
    <name type="scientific">Hydra vulgaris</name>
    <name type="common">Hydra</name>
    <name type="synonym">Hydra attenuata</name>
    <dbReference type="NCBI Taxonomy" id="6087"/>
    <lineage>
        <taxon>Eukaryota</taxon>
        <taxon>Metazoa</taxon>
        <taxon>Cnidaria</taxon>
        <taxon>Hydrozoa</taxon>
        <taxon>Hydroidolina</taxon>
        <taxon>Anthoathecata</taxon>
        <taxon>Aplanulata</taxon>
        <taxon>Hydridae</taxon>
        <taxon>Hydra</taxon>
    </lineage>
</organism>
<proteinExistence type="predicted"/>
<dbReference type="Proteomes" id="UP001652625">
    <property type="component" value="Chromosome 08"/>
</dbReference>
<keyword evidence="3" id="KW-1185">Reference proteome</keyword>
<reference evidence="4" key="1">
    <citation type="submission" date="2025-08" db="UniProtKB">
        <authorList>
            <consortium name="RefSeq"/>
        </authorList>
    </citation>
    <scope>IDENTIFICATION</scope>
</reference>
<sequence length="149" mass="17113">MAPDSLGLELRKKIICHYLSGMSQKSICDNHCVKKWTVSRLCSKYRSTGKLAADNKGGRPRSTTSREDSMIVRSVKKDPWISSVEIQKQLELPVSDRTIRRHAVEAVLFFRRPAKKPQNSLKNQKKDSYLLQFILIEMCRNGEMNRSST</sequence>
<dbReference type="InterPro" id="IPR009057">
    <property type="entry name" value="Homeodomain-like_sf"/>
</dbReference>
<gene>
    <name evidence="4" type="primary">LOC136083056</name>
</gene>
<evidence type="ECO:0000259" key="2">
    <source>
        <dbReference type="Pfam" id="PF01498"/>
    </source>
</evidence>